<feature type="domain" description="Secretin/TonB short N-terminal" evidence="4">
    <location>
        <begin position="72"/>
        <end position="123"/>
    </location>
</feature>
<protein>
    <recommendedName>
        <fullName evidence="4">Secretin/TonB short N-terminal domain-containing protein</fullName>
    </recommendedName>
</protein>
<evidence type="ECO:0000256" key="2">
    <source>
        <dbReference type="ARBA" id="ARBA00023136"/>
    </source>
</evidence>
<dbReference type="Pfam" id="PF07660">
    <property type="entry name" value="STN"/>
    <property type="match status" value="1"/>
</dbReference>
<keyword evidence="1" id="KW-0813">Transport</keyword>
<keyword evidence="6" id="KW-1185">Reference proteome</keyword>
<proteinExistence type="predicted"/>
<evidence type="ECO:0000313" key="5">
    <source>
        <dbReference type="EMBL" id="AOZ08926.1"/>
    </source>
</evidence>
<evidence type="ECO:0000313" key="6">
    <source>
        <dbReference type="Proteomes" id="UP000177515"/>
    </source>
</evidence>
<dbReference type="Proteomes" id="UP000177515">
    <property type="component" value="Chromosome 2"/>
</dbReference>
<sequence length="257" mass="26659">MATALLPRPRRVRYGGRCLCIGWVLALLCHLALAAQGMLEAVAPETGATLRFDIGRLPMRQALEQYLRTSGHSLLYDDAITAGKQAGPLRGEFTPEAALRTLLAGSGIIASSTAPAAWVLLDGRAAAAATAGTGAGMPAAAESGAQASGATAYYAVLQARIGQALCGDPVTMPGSYRLALRLWIGADQAIERVLLHPSGNAVRDQRVQRRLQGLQMPVPVPPGMVQPMTLVILPRAPALSGDCAAARLAPAGRVEAA</sequence>
<evidence type="ECO:0000259" key="4">
    <source>
        <dbReference type="SMART" id="SM00965"/>
    </source>
</evidence>
<dbReference type="Gene3D" id="3.55.50.30">
    <property type="match status" value="1"/>
</dbReference>
<reference evidence="5 6" key="1">
    <citation type="submission" date="2016-10" db="EMBL/GenBank/DDBJ databases">
        <title>Complete genome sequences of three Cupriavidus strains isolated from various Malaysian environments.</title>
        <authorList>
            <person name="Abdullah A.A.-A."/>
            <person name="Shafie N.A.H."/>
            <person name="Lau N.S."/>
        </authorList>
    </citation>
    <scope>NUCLEOTIDE SEQUENCE [LARGE SCALE GENOMIC DNA]</scope>
    <source>
        <strain evidence="5 6">USMAA1020</strain>
    </source>
</reference>
<dbReference type="EMBL" id="CP017755">
    <property type="protein sequence ID" value="AOZ08926.1"/>
    <property type="molecule type" value="Genomic_DNA"/>
</dbReference>
<name>A0ABM6FBA2_9BURK</name>
<keyword evidence="3" id="KW-0998">Cell outer membrane</keyword>
<dbReference type="InterPro" id="IPR011662">
    <property type="entry name" value="Secretin/TonB_short_N"/>
</dbReference>
<keyword evidence="2" id="KW-0472">Membrane</keyword>
<gene>
    <name evidence="5" type="ORF">BKK80_23925</name>
</gene>
<accession>A0ABM6FBA2</accession>
<evidence type="ECO:0000256" key="1">
    <source>
        <dbReference type="ARBA" id="ARBA00022448"/>
    </source>
</evidence>
<evidence type="ECO:0000256" key="3">
    <source>
        <dbReference type="ARBA" id="ARBA00023237"/>
    </source>
</evidence>
<organism evidence="5 6">
    <name type="scientific">Cupriavidus malaysiensis</name>
    <dbReference type="NCBI Taxonomy" id="367825"/>
    <lineage>
        <taxon>Bacteria</taxon>
        <taxon>Pseudomonadati</taxon>
        <taxon>Pseudomonadota</taxon>
        <taxon>Betaproteobacteria</taxon>
        <taxon>Burkholderiales</taxon>
        <taxon>Burkholderiaceae</taxon>
        <taxon>Cupriavidus</taxon>
    </lineage>
</organism>
<dbReference type="SMART" id="SM00965">
    <property type="entry name" value="STN"/>
    <property type="match status" value="1"/>
</dbReference>
<dbReference type="RefSeq" id="WP_071071576.1">
    <property type="nucleotide sequence ID" value="NZ_CP017755.1"/>
</dbReference>